<accession>A0A1E4R7P2</accession>
<name>A0A1E4R7P2_9BACI</name>
<dbReference type="Proteomes" id="UP000094784">
    <property type="component" value="Unassembled WGS sequence"/>
</dbReference>
<dbReference type="InterPro" id="IPR009326">
    <property type="entry name" value="DUF984"/>
</dbReference>
<dbReference type="InterPro" id="IPR007374">
    <property type="entry name" value="ASCH_domain"/>
</dbReference>
<dbReference type="SUPFAM" id="SSF88697">
    <property type="entry name" value="PUA domain-like"/>
    <property type="match status" value="1"/>
</dbReference>
<dbReference type="PIRSF" id="PIRSF021320">
    <property type="entry name" value="DUF984"/>
    <property type="match status" value="1"/>
</dbReference>
<comment type="caution">
    <text evidence="2">The sequence shown here is derived from an EMBL/GenBank/DDBJ whole genome shotgun (WGS) entry which is preliminary data.</text>
</comment>
<dbReference type="OrthoDB" id="9807542at2"/>
<dbReference type="InterPro" id="IPR015947">
    <property type="entry name" value="PUA-like_sf"/>
</dbReference>
<dbReference type="PANTHER" id="PTHR39203:SF1">
    <property type="entry name" value="CYTOPLASMIC PROTEIN"/>
    <property type="match status" value="1"/>
</dbReference>
<protein>
    <submittedName>
        <fullName evidence="2">RNA-binding protein</fullName>
    </submittedName>
</protein>
<evidence type="ECO:0000259" key="1">
    <source>
        <dbReference type="SMART" id="SM01022"/>
    </source>
</evidence>
<dbReference type="EMBL" id="MECQ01000001">
    <property type="protein sequence ID" value="ODV56496.1"/>
    <property type="molecule type" value="Genomic_DNA"/>
</dbReference>
<organism evidence="2 3">
    <name type="scientific">Lysinibacillus fusiformis</name>
    <dbReference type="NCBI Taxonomy" id="28031"/>
    <lineage>
        <taxon>Bacteria</taxon>
        <taxon>Bacillati</taxon>
        <taxon>Bacillota</taxon>
        <taxon>Bacilli</taxon>
        <taxon>Bacillales</taxon>
        <taxon>Bacillaceae</taxon>
        <taxon>Lysinibacillus</taxon>
    </lineage>
</organism>
<sequence>MSVNKIEEYWHMYTRENGLNMSIPDAWMFGDGSKEMGDELGSLVVKGIKTGTCAAHCVYELEGEEIPKVGQYDIVLDGDKNPLAIIKYTKIDFIKMNEVTSDFARSEGEGDLSYDYWYREHVKFFTWELNLYGLTFTPELLLVCQTFEVMDIYKDRLQYL</sequence>
<dbReference type="PANTHER" id="PTHR39203">
    <property type="entry name" value="CYTOPLASMIC PROTEIN-RELATED"/>
    <property type="match status" value="1"/>
</dbReference>
<dbReference type="CDD" id="cd06553">
    <property type="entry name" value="ASCH_Ef3133_like"/>
    <property type="match status" value="1"/>
</dbReference>
<dbReference type="RefSeq" id="WP_069481486.1">
    <property type="nucleotide sequence ID" value="NZ_KV766182.1"/>
</dbReference>
<evidence type="ECO:0000313" key="3">
    <source>
        <dbReference type="Proteomes" id="UP000094784"/>
    </source>
</evidence>
<dbReference type="SMART" id="SM01022">
    <property type="entry name" value="ASCH"/>
    <property type="match status" value="1"/>
</dbReference>
<dbReference type="Gene3D" id="3.10.400.10">
    <property type="entry name" value="Sulfate adenylyltransferase"/>
    <property type="match status" value="1"/>
</dbReference>
<dbReference type="Pfam" id="PF04266">
    <property type="entry name" value="ASCH"/>
    <property type="match status" value="1"/>
</dbReference>
<feature type="domain" description="ASCH" evidence="1">
    <location>
        <begin position="27"/>
        <end position="151"/>
    </location>
</feature>
<reference evidence="2 3" key="1">
    <citation type="submission" date="2016-09" db="EMBL/GenBank/DDBJ databases">
        <title>Draft genome sequence of the soil isolate, Lysinibacillus fusiformis M5, a potential hypoxanthine producer.</title>
        <authorList>
            <person name="Gallegos-Monterrosa R."/>
            <person name="Maroti G."/>
            <person name="Balint B."/>
            <person name="Kovacs A.T."/>
        </authorList>
    </citation>
    <scope>NUCLEOTIDE SEQUENCE [LARGE SCALE GENOMIC DNA]</scope>
    <source>
        <strain evidence="2 3">M5</strain>
    </source>
</reference>
<dbReference type="AlphaFoldDB" id="A0A1E4R7P2"/>
<proteinExistence type="predicted"/>
<gene>
    <name evidence="2" type="ORF">BG258_11615</name>
</gene>
<evidence type="ECO:0000313" key="2">
    <source>
        <dbReference type="EMBL" id="ODV56496.1"/>
    </source>
</evidence>